<dbReference type="EMBL" id="JAWDGP010003389">
    <property type="protein sequence ID" value="KAK3774753.1"/>
    <property type="molecule type" value="Genomic_DNA"/>
</dbReference>
<sequence length="228" mass="25339">MTIPVLQSDCLWRTSCMDQIQPSVTAQVSSNKTIEPQYCLGDLPPAGTTNSETTRFYCVYHTRLVTGAESFRIVEMSRDKRQTLLTETSRRKAALLTDKLQLHVVSPMLEKNNDETTGLFFLCSTPSVFRVIVPLACGPSCLFSATSAVSRQTDDDLSGLRGDTTSPRPFKCLIADWRFSIIQIVRRLEHVSMPTADWLSGGCDTAYKRWLTAPSPALIGRRGTRGRG</sequence>
<keyword evidence="2" id="KW-1185">Reference proteome</keyword>
<evidence type="ECO:0000313" key="1">
    <source>
        <dbReference type="EMBL" id="KAK3774753.1"/>
    </source>
</evidence>
<proteinExistence type="predicted"/>
<dbReference type="Proteomes" id="UP001283361">
    <property type="component" value="Unassembled WGS sequence"/>
</dbReference>
<protein>
    <submittedName>
        <fullName evidence="1">Uncharacterized protein</fullName>
    </submittedName>
</protein>
<dbReference type="AlphaFoldDB" id="A0AAE0ZSY7"/>
<accession>A0AAE0ZSY7</accession>
<reference evidence="1" key="1">
    <citation type="journal article" date="2023" name="G3 (Bethesda)">
        <title>A reference genome for the long-term kleptoplast-retaining sea slug Elysia crispata morphotype clarki.</title>
        <authorList>
            <person name="Eastman K.E."/>
            <person name="Pendleton A.L."/>
            <person name="Shaikh M.A."/>
            <person name="Suttiyut T."/>
            <person name="Ogas R."/>
            <person name="Tomko P."/>
            <person name="Gavelis G."/>
            <person name="Widhalm J.R."/>
            <person name="Wisecaver J.H."/>
        </authorList>
    </citation>
    <scope>NUCLEOTIDE SEQUENCE</scope>
    <source>
        <strain evidence="1">ECLA1</strain>
    </source>
</reference>
<gene>
    <name evidence="1" type="ORF">RRG08_050912</name>
</gene>
<comment type="caution">
    <text evidence="1">The sequence shown here is derived from an EMBL/GenBank/DDBJ whole genome shotgun (WGS) entry which is preliminary data.</text>
</comment>
<organism evidence="1 2">
    <name type="scientific">Elysia crispata</name>
    <name type="common">lettuce slug</name>
    <dbReference type="NCBI Taxonomy" id="231223"/>
    <lineage>
        <taxon>Eukaryota</taxon>
        <taxon>Metazoa</taxon>
        <taxon>Spiralia</taxon>
        <taxon>Lophotrochozoa</taxon>
        <taxon>Mollusca</taxon>
        <taxon>Gastropoda</taxon>
        <taxon>Heterobranchia</taxon>
        <taxon>Euthyneura</taxon>
        <taxon>Panpulmonata</taxon>
        <taxon>Sacoglossa</taxon>
        <taxon>Placobranchoidea</taxon>
        <taxon>Plakobranchidae</taxon>
        <taxon>Elysia</taxon>
    </lineage>
</organism>
<evidence type="ECO:0000313" key="2">
    <source>
        <dbReference type="Proteomes" id="UP001283361"/>
    </source>
</evidence>
<name>A0AAE0ZSY7_9GAST</name>